<dbReference type="Pfam" id="PF04023">
    <property type="entry name" value="FeoA"/>
    <property type="match status" value="1"/>
</dbReference>
<dbReference type="PANTHER" id="PTHR43151:SF1">
    <property type="entry name" value="SSR2333 PROTEIN"/>
    <property type="match status" value="1"/>
</dbReference>
<dbReference type="InterPro" id="IPR038157">
    <property type="entry name" value="FeoA_core_dom"/>
</dbReference>
<accession>A0A6N6MWW4</accession>
<keyword evidence="1" id="KW-0408">Iron</keyword>
<dbReference type="OrthoDB" id="5460340at2"/>
<dbReference type="InterPro" id="IPR008988">
    <property type="entry name" value="Transcriptional_repressor_C"/>
</dbReference>
<feature type="domain" description="Ferrous iron transporter FeoA-like" evidence="2">
    <location>
        <begin position="5"/>
        <end position="74"/>
    </location>
</feature>
<keyword evidence="4" id="KW-1185">Reference proteome</keyword>
<evidence type="ECO:0000313" key="4">
    <source>
        <dbReference type="Proteomes" id="UP000438699"/>
    </source>
</evidence>
<dbReference type="GO" id="GO:0046914">
    <property type="term" value="F:transition metal ion binding"/>
    <property type="evidence" value="ECO:0007669"/>
    <property type="project" value="InterPro"/>
</dbReference>
<comment type="caution">
    <text evidence="3">The sequence shown here is derived from an EMBL/GenBank/DDBJ whole genome shotgun (WGS) entry which is preliminary data.</text>
</comment>
<dbReference type="InterPro" id="IPR007167">
    <property type="entry name" value="Fe-transptr_FeoA-like"/>
</dbReference>
<dbReference type="InterPro" id="IPR053184">
    <property type="entry name" value="FeoA-like"/>
</dbReference>
<dbReference type="PANTHER" id="PTHR43151">
    <property type="entry name" value="FEOA FAMILY PROTEIN"/>
    <property type="match status" value="1"/>
</dbReference>
<proteinExistence type="predicted"/>
<name>A0A6N6MWW4_9BACT</name>
<evidence type="ECO:0000256" key="1">
    <source>
        <dbReference type="ARBA" id="ARBA00023004"/>
    </source>
</evidence>
<evidence type="ECO:0000259" key="2">
    <source>
        <dbReference type="SMART" id="SM00899"/>
    </source>
</evidence>
<dbReference type="Gene3D" id="2.30.30.90">
    <property type="match status" value="1"/>
</dbReference>
<organism evidence="3 4">
    <name type="scientific">Pseudodesulfovibrio senegalensis</name>
    <dbReference type="NCBI Taxonomy" id="1721087"/>
    <lineage>
        <taxon>Bacteria</taxon>
        <taxon>Pseudomonadati</taxon>
        <taxon>Thermodesulfobacteriota</taxon>
        <taxon>Desulfovibrionia</taxon>
        <taxon>Desulfovibrionales</taxon>
        <taxon>Desulfovibrionaceae</taxon>
    </lineage>
</organism>
<protein>
    <submittedName>
        <fullName evidence="3">Ferrous iron transport protein A</fullName>
    </submittedName>
</protein>
<dbReference type="EMBL" id="WAIE01000012">
    <property type="protein sequence ID" value="KAB1437264.1"/>
    <property type="molecule type" value="Genomic_DNA"/>
</dbReference>
<dbReference type="Proteomes" id="UP000438699">
    <property type="component" value="Unassembled WGS sequence"/>
</dbReference>
<sequence>MEIGRTLSSLTAGDSAMVVAIDAGRRAQTRLESLGLVPGVFVEIINNGRGPMLVCVGEGRVIVERGIAGKVLVA</sequence>
<dbReference type="SMART" id="SM00899">
    <property type="entry name" value="FeoA"/>
    <property type="match status" value="1"/>
</dbReference>
<dbReference type="SUPFAM" id="SSF50037">
    <property type="entry name" value="C-terminal domain of transcriptional repressors"/>
    <property type="match status" value="1"/>
</dbReference>
<evidence type="ECO:0000313" key="3">
    <source>
        <dbReference type="EMBL" id="KAB1437264.1"/>
    </source>
</evidence>
<dbReference type="RefSeq" id="WP_151152114.1">
    <property type="nucleotide sequence ID" value="NZ_WAIE01000012.1"/>
</dbReference>
<gene>
    <name evidence="3" type="ORF">F8A88_15590</name>
</gene>
<dbReference type="AlphaFoldDB" id="A0A6N6MWW4"/>
<reference evidence="3 4" key="1">
    <citation type="journal article" date="2017" name="Int. J. Syst. Evol. Microbiol.">
        <title>Desulfovibrio senegalensis sp. nov., a mesophilic sulfate reducer isolated from marine sediment.</title>
        <authorList>
            <person name="Thioye A."/>
            <person name="Gam Z.B.A."/>
            <person name="Mbengue M."/>
            <person name="Cayol J.L."/>
            <person name="Joseph-Bartoli M."/>
            <person name="Toure-Kane C."/>
            <person name="Labat M."/>
        </authorList>
    </citation>
    <scope>NUCLEOTIDE SEQUENCE [LARGE SCALE GENOMIC DNA]</scope>
    <source>
        <strain evidence="3 4">DSM 101509</strain>
    </source>
</reference>